<dbReference type="GO" id="GO:0002161">
    <property type="term" value="F:aminoacyl-tRNA deacylase activity"/>
    <property type="evidence" value="ECO:0007669"/>
    <property type="project" value="InterPro"/>
</dbReference>
<sequence length="180" mass="20641">MINVSEIKTNKPQKYETLLQEKVYAALESLDISYERVETDEVITMEDCEQVNLKLDMHMVKTLFLCNRQKTNYYLFITSGDKPFKSKDFSKALGISRVSFASKEDMTSMLQTKIGAATVFSTLIDTKNKIKIIFDKDVTDDRWYGCSDGTTTGYLKISTNEIIAKLLPYTKHQMEIVKIS</sequence>
<protein>
    <recommendedName>
        <fullName evidence="3">YbaK/aminoacyl-tRNA synthetase-associated domain-containing protein</fullName>
    </recommendedName>
</protein>
<proteinExistence type="inferred from homology"/>
<dbReference type="InterPro" id="IPR007214">
    <property type="entry name" value="YbaK/aa-tRNA-synth-assoc-dom"/>
</dbReference>
<evidence type="ECO:0000256" key="1">
    <source>
        <dbReference type="ARBA" id="ARBA00010201"/>
    </source>
</evidence>
<dbReference type="Proteomes" id="UP000249070">
    <property type="component" value="Unassembled WGS sequence"/>
</dbReference>
<reference evidence="4 5" key="1">
    <citation type="submission" date="2018-05" db="EMBL/GenBank/DDBJ databases">
        <title>Vancomycin-resistant Enterococcus faecium strain from Chelyabinsk, Russia.</title>
        <authorList>
            <person name="Gostev V."/>
            <person name="Goncharov A."/>
            <person name="Kolodzhieva V."/>
            <person name="Suvorov A."/>
            <person name="Sidorenko S."/>
            <person name="Zueva L."/>
        </authorList>
    </citation>
    <scope>NUCLEOTIDE SEQUENCE [LARGE SCALE GENOMIC DNA]</scope>
    <source>
        <strain evidence="4 5">20</strain>
    </source>
</reference>
<evidence type="ECO:0000256" key="2">
    <source>
        <dbReference type="ARBA" id="ARBA00022917"/>
    </source>
</evidence>
<dbReference type="PANTHER" id="PTHR31423">
    <property type="entry name" value="YBAK DOMAIN-CONTAINING PROTEIN"/>
    <property type="match status" value="1"/>
</dbReference>
<evidence type="ECO:0000313" key="4">
    <source>
        <dbReference type="EMBL" id="PZM51564.1"/>
    </source>
</evidence>
<dbReference type="AlphaFoldDB" id="A0AB73TL81"/>
<dbReference type="PANTHER" id="PTHR31423:SF3">
    <property type="entry name" value="PROLYL-TRNA SYNTHETASE ASSOCIATED DOMAIN-CONTAINING PROTEIN 1-RELATED"/>
    <property type="match status" value="1"/>
</dbReference>
<dbReference type="InterPro" id="IPR040285">
    <property type="entry name" value="ProX/PRXD1"/>
</dbReference>
<dbReference type="GO" id="GO:0006412">
    <property type="term" value="P:translation"/>
    <property type="evidence" value="ECO:0007669"/>
    <property type="project" value="UniProtKB-KW"/>
</dbReference>
<dbReference type="Pfam" id="PF04073">
    <property type="entry name" value="tRNA_edit"/>
    <property type="match status" value="1"/>
</dbReference>
<evidence type="ECO:0000313" key="5">
    <source>
        <dbReference type="Proteomes" id="UP000249070"/>
    </source>
</evidence>
<feature type="domain" description="YbaK/aminoacyl-tRNA synthetase-associated" evidence="3">
    <location>
        <begin position="41"/>
        <end position="162"/>
    </location>
</feature>
<comment type="caution">
    <text evidence="4">The sequence shown here is derived from an EMBL/GenBank/DDBJ whole genome shotgun (WGS) entry which is preliminary data.</text>
</comment>
<organism evidence="4 5">
    <name type="scientific">Enterococcus faecium</name>
    <name type="common">Streptococcus faecium</name>
    <dbReference type="NCBI Taxonomy" id="1352"/>
    <lineage>
        <taxon>Bacteria</taxon>
        <taxon>Bacillati</taxon>
        <taxon>Bacillota</taxon>
        <taxon>Bacilli</taxon>
        <taxon>Lactobacillales</taxon>
        <taxon>Enterococcaceae</taxon>
        <taxon>Enterococcus</taxon>
    </lineage>
</organism>
<dbReference type="EMBL" id="QHGU01000240">
    <property type="protein sequence ID" value="PZM51564.1"/>
    <property type="molecule type" value="Genomic_DNA"/>
</dbReference>
<dbReference type="InterPro" id="IPR036754">
    <property type="entry name" value="YbaK/aa-tRNA-synt-asso_dom_sf"/>
</dbReference>
<keyword evidence="2" id="KW-0648">Protein biosynthesis</keyword>
<dbReference type="RefSeq" id="WP_070828444.1">
    <property type="nucleotide sequence ID" value="NZ_CAKMBT010000026.1"/>
</dbReference>
<dbReference type="Gene3D" id="3.90.960.10">
    <property type="entry name" value="YbaK/aminoacyl-tRNA synthetase-associated domain"/>
    <property type="match status" value="1"/>
</dbReference>
<comment type="similarity">
    <text evidence="1">Belongs to the PRORSD1 family.</text>
</comment>
<gene>
    <name evidence="4" type="ORF">DKP91_16565</name>
</gene>
<dbReference type="SUPFAM" id="SSF55826">
    <property type="entry name" value="YbaK/ProRS associated domain"/>
    <property type="match status" value="1"/>
</dbReference>
<name>A0AB73TL81_ENTFC</name>
<accession>A0AB73TL81</accession>
<evidence type="ECO:0000259" key="3">
    <source>
        <dbReference type="Pfam" id="PF04073"/>
    </source>
</evidence>